<dbReference type="RefSeq" id="WP_216569281.1">
    <property type="nucleotide sequence ID" value="NZ_JAHLOQ010000015.1"/>
</dbReference>
<keyword evidence="1" id="KW-0175">Coiled coil</keyword>
<evidence type="ECO:0000313" key="2">
    <source>
        <dbReference type="EMBL" id="MBU5336156.1"/>
    </source>
</evidence>
<comment type="caution">
    <text evidence="2">The sequence shown here is derived from an EMBL/GenBank/DDBJ whole genome shotgun (WGS) entry which is preliminary data.</text>
</comment>
<dbReference type="Proteomes" id="UP001196301">
    <property type="component" value="Unassembled WGS sequence"/>
</dbReference>
<organism evidence="2 3">
    <name type="scientific">Intestinibacter bartlettii</name>
    <dbReference type="NCBI Taxonomy" id="261299"/>
    <lineage>
        <taxon>Bacteria</taxon>
        <taxon>Bacillati</taxon>
        <taxon>Bacillota</taxon>
        <taxon>Clostridia</taxon>
        <taxon>Peptostreptococcales</taxon>
        <taxon>Peptostreptococcaceae</taxon>
        <taxon>Intestinibacter</taxon>
    </lineage>
</organism>
<keyword evidence="3" id="KW-1185">Reference proteome</keyword>
<sequence>MARRGDVTYFIIEALSKTEKSYRHIDKIYNKDKEKYSRLAREDKFYKLSINGTLIQEDYYKKLCGIRYEADNIIDVLKKTYKKAAKYVENHYVIRLGELFLEISRQMHKYTKAEVDGELLAAIILSYEYNKKLDNNDIIYSNKLKLLQNRYETFWEKPVYAYENLEKEEKRRARALLEKVKKQYDTFDIKTIGVNNIDIITGIVPSKKILPKKGQVVALDYIYDLDGVDIISLVGRDYVTEKEVIELINLYVAFQVEDEISIKKLYTFLIAGIKIRYLLKAYNKDKEYYFKNINQDLDDIIADKNKEISFLKQERDIKDKQLNDIEVENKKLKEEIQKLKKENNNLKNEIQSFPDTKEELSQLRNLMFTLNREQQEAEKHSVDVEEVDKLKAICFGGTSKWIQKMKQHFPNWIYVPAGAEQFDVKLLKGKEYIFINTVTNSHGLYYRIIENKAKNSKIRYINNLNTDVIIQEIANNL</sequence>
<gene>
    <name evidence="2" type="ORF">KQI20_06865</name>
</gene>
<accession>A0ABS6DWC9</accession>
<feature type="coiled-coil region" evidence="1">
    <location>
        <begin position="294"/>
        <end position="390"/>
    </location>
</feature>
<protein>
    <recommendedName>
        <fullName evidence="4">Chromosome partition protein Smc</fullName>
    </recommendedName>
</protein>
<proteinExistence type="predicted"/>
<dbReference type="EMBL" id="JAHLOQ010000015">
    <property type="protein sequence ID" value="MBU5336156.1"/>
    <property type="molecule type" value="Genomic_DNA"/>
</dbReference>
<reference evidence="2 3" key="1">
    <citation type="submission" date="2021-06" db="EMBL/GenBank/DDBJ databases">
        <authorList>
            <person name="Sun Q."/>
            <person name="Li D."/>
        </authorList>
    </citation>
    <scope>NUCLEOTIDE SEQUENCE [LARGE SCALE GENOMIC DNA]</scope>
    <source>
        <strain evidence="2 3">N19</strain>
    </source>
</reference>
<evidence type="ECO:0008006" key="4">
    <source>
        <dbReference type="Google" id="ProtNLM"/>
    </source>
</evidence>
<name>A0ABS6DWC9_9FIRM</name>
<evidence type="ECO:0000256" key="1">
    <source>
        <dbReference type="SAM" id="Coils"/>
    </source>
</evidence>
<evidence type="ECO:0000313" key="3">
    <source>
        <dbReference type="Proteomes" id="UP001196301"/>
    </source>
</evidence>